<dbReference type="Proteomes" id="UP000308600">
    <property type="component" value="Unassembled WGS sequence"/>
</dbReference>
<name>A0ACD3A5S5_9AGAR</name>
<gene>
    <name evidence="1" type="ORF">BDN72DRAFT_904782</name>
</gene>
<evidence type="ECO:0000313" key="1">
    <source>
        <dbReference type="EMBL" id="TFK60664.1"/>
    </source>
</evidence>
<organism evidence="1 2">
    <name type="scientific">Pluteus cervinus</name>
    <dbReference type="NCBI Taxonomy" id="181527"/>
    <lineage>
        <taxon>Eukaryota</taxon>
        <taxon>Fungi</taxon>
        <taxon>Dikarya</taxon>
        <taxon>Basidiomycota</taxon>
        <taxon>Agaricomycotina</taxon>
        <taxon>Agaricomycetes</taxon>
        <taxon>Agaricomycetidae</taxon>
        <taxon>Agaricales</taxon>
        <taxon>Pluteineae</taxon>
        <taxon>Pluteaceae</taxon>
        <taxon>Pluteus</taxon>
    </lineage>
</organism>
<accession>A0ACD3A5S5</accession>
<dbReference type="EMBL" id="ML208746">
    <property type="protein sequence ID" value="TFK60664.1"/>
    <property type="molecule type" value="Genomic_DNA"/>
</dbReference>
<proteinExistence type="predicted"/>
<sequence length="130" mass="14957">MLPIRNNNLDSELPTSLCKYLTYSRRFDIISQLNPKFSGSKSRRGAFPDPASSLFVLRRARRTNQAPTGDVIPIQQLRSPADLVPKFGEKVDFRLTQETSLAYTEEFYLNKYFTKQMFFALTIPMEHGDS</sequence>
<protein>
    <submittedName>
        <fullName evidence="1">Uncharacterized protein</fullName>
    </submittedName>
</protein>
<reference evidence="1 2" key="1">
    <citation type="journal article" date="2019" name="Nat. Ecol. Evol.">
        <title>Megaphylogeny resolves global patterns of mushroom evolution.</title>
        <authorList>
            <person name="Varga T."/>
            <person name="Krizsan K."/>
            <person name="Foldi C."/>
            <person name="Dima B."/>
            <person name="Sanchez-Garcia M."/>
            <person name="Sanchez-Ramirez S."/>
            <person name="Szollosi G.J."/>
            <person name="Szarkandi J.G."/>
            <person name="Papp V."/>
            <person name="Albert L."/>
            <person name="Andreopoulos W."/>
            <person name="Angelini C."/>
            <person name="Antonin V."/>
            <person name="Barry K.W."/>
            <person name="Bougher N.L."/>
            <person name="Buchanan P."/>
            <person name="Buyck B."/>
            <person name="Bense V."/>
            <person name="Catcheside P."/>
            <person name="Chovatia M."/>
            <person name="Cooper J."/>
            <person name="Damon W."/>
            <person name="Desjardin D."/>
            <person name="Finy P."/>
            <person name="Geml J."/>
            <person name="Haridas S."/>
            <person name="Hughes K."/>
            <person name="Justo A."/>
            <person name="Karasinski D."/>
            <person name="Kautmanova I."/>
            <person name="Kiss B."/>
            <person name="Kocsube S."/>
            <person name="Kotiranta H."/>
            <person name="LaButti K.M."/>
            <person name="Lechner B.E."/>
            <person name="Liimatainen K."/>
            <person name="Lipzen A."/>
            <person name="Lukacs Z."/>
            <person name="Mihaltcheva S."/>
            <person name="Morgado L.N."/>
            <person name="Niskanen T."/>
            <person name="Noordeloos M.E."/>
            <person name="Ohm R.A."/>
            <person name="Ortiz-Santana B."/>
            <person name="Ovrebo C."/>
            <person name="Racz N."/>
            <person name="Riley R."/>
            <person name="Savchenko A."/>
            <person name="Shiryaev A."/>
            <person name="Soop K."/>
            <person name="Spirin V."/>
            <person name="Szebenyi C."/>
            <person name="Tomsovsky M."/>
            <person name="Tulloss R.E."/>
            <person name="Uehling J."/>
            <person name="Grigoriev I.V."/>
            <person name="Vagvolgyi C."/>
            <person name="Papp T."/>
            <person name="Martin F.M."/>
            <person name="Miettinen O."/>
            <person name="Hibbett D.S."/>
            <person name="Nagy L.G."/>
        </authorList>
    </citation>
    <scope>NUCLEOTIDE SEQUENCE [LARGE SCALE GENOMIC DNA]</scope>
    <source>
        <strain evidence="1 2">NL-1719</strain>
    </source>
</reference>
<keyword evidence="2" id="KW-1185">Reference proteome</keyword>
<evidence type="ECO:0000313" key="2">
    <source>
        <dbReference type="Proteomes" id="UP000308600"/>
    </source>
</evidence>